<sequence length="130" mass="14942">MELLPNRNRDNSVVYILNEDARTNSGCSSNILLSRNLNDVFLLLRSNSKSRLLNNDSRFNDNFSVSFSDDKVALLSNGDLERGNDDESTTPPDWVNMMDEIQNELTRIRTRIDNCQELQNKYMGKHSLVN</sequence>
<dbReference type="STRING" id="174720.A0A0N5BGS7"/>
<dbReference type="AlphaFoldDB" id="A0A0N5BGS7"/>
<dbReference type="WBParaSite" id="SPAL_0000517700.1">
    <property type="protein sequence ID" value="SPAL_0000517700.1"/>
    <property type="gene ID" value="SPAL_0000517700"/>
</dbReference>
<name>A0A0N5BGS7_STREA</name>
<organism evidence="1 2">
    <name type="scientific">Strongyloides papillosus</name>
    <name type="common">Intestinal threadworm</name>
    <dbReference type="NCBI Taxonomy" id="174720"/>
    <lineage>
        <taxon>Eukaryota</taxon>
        <taxon>Metazoa</taxon>
        <taxon>Ecdysozoa</taxon>
        <taxon>Nematoda</taxon>
        <taxon>Chromadorea</taxon>
        <taxon>Rhabditida</taxon>
        <taxon>Tylenchina</taxon>
        <taxon>Panagrolaimomorpha</taxon>
        <taxon>Strongyloidoidea</taxon>
        <taxon>Strongyloididae</taxon>
        <taxon>Strongyloides</taxon>
    </lineage>
</organism>
<accession>A0A0N5BGS7</accession>
<protein>
    <submittedName>
        <fullName evidence="2">VASt domain-containing protein</fullName>
    </submittedName>
</protein>
<proteinExistence type="predicted"/>
<keyword evidence="1" id="KW-1185">Reference proteome</keyword>
<evidence type="ECO:0000313" key="2">
    <source>
        <dbReference type="WBParaSite" id="SPAL_0000517700.1"/>
    </source>
</evidence>
<evidence type="ECO:0000313" key="1">
    <source>
        <dbReference type="Proteomes" id="UP000046392"/>
    </source>
</evidence>
<reference evidence="2" key="1">
    <citation type="submission" date="2017-02" db="UniProtKB">
        <authorList>
            <consortium name="WormBaseParasite"/>
        </authorList>
    </citation>
    <scope>IDENTIFICATION</scope>
</reference>
<dbReference type="Proteomes" id="UP000046392">
    <property type="component" value="Unplaced"/>
</dbReference>